<dbReference type="Gene3D" id="1.10.240.10">
    <property type="entry name" value="Tyrosyl-Transfer RNA Synthetase"/>
    <property type="match status" value="1"/>
</dbReference>
<evidence type="ECO:0000313" key="10">
    <source>
        <dbReference type="EMBL" id="EFQ99678.1"/>
    </source>
</evidence>
<evidence type="ECO:0000256" key="4">
    <source>
        <dbReference type="ARBA" id="ARBA00022840"/>
    </source>
</evidence>
<organism evidence="11">
    <name type="scientific">Arthroderma gypseum (strain ATCC MYA-4604 / CBS 118893)</name>
    <name type="common">Microsporum gypseum</name>
    <dbReference type="NCBI Taxonomy" id="535722"/>
    <lineage>
        <taxon>Eukaryota</taxon>
        <taxon>Fungi</taxon>
        <taxon>Dikarya</taxon>
        <taxon>Ascomycota</taxon>
        <taxon>Pezizomycotina</taxon>
        <taxon>Eurotiomycetes</taxon>
        <taxon>Eurotiomycetidae</taxon>
        <taxon>Onygenales</taxon>
        <taxon>Arthrodermataceae</taxon>
        <taxon>Nannizzia</taxon>
    </lineage>
</organism>
<dbReference type="OMA" id="HILMPIS"/>
<comment type="similarity">
    <text evidence="9">Belongs to the class-I aminoacyl-tRNA synthetase family.</text>
</comment>
<dbReference type="InterPro" id="IPR002305">
    <property type="entry name" value="aa-tRNA-synth_Ic"/>
</dbReference>
<evidence type="ECO:0000256" key="1">
    <source>
        <dbReference type="ARBA" id="ARBA00013160"/>
    </source>
</evidence>
<dbReference type="AlphaFoldDB" id="E4UNS5"/>
<dbReference type="InterPro" id="IPR023617">
    <property type="entry name" value="Tyr-tRNA-ligase_arc/euk-type"/>
</dbReference>
<dbReference type="Pfam" id="PF00579">
    <property type="entry name" value="tRNA-synt_1b"/>
    <property type="match status" value="1"/>
</dbReference>
<dbReference type="InParanoid" id="E4UNS5"/>
<evidence type="ECO:0000256" key="5">
    <source>
        <dbReference type="ARBA" id="ARBA00022917"/>
    </source>
</evidence>
<dbReference type="PANTHER" id="PTHR46264:SF4">
    <property type="entry name" value="TYROSINE--TRNA LIGASE, CYTOPLASMIC"/>
    <property type="match status" value="1"/>
</dbReference>
<dbReference type="GO" id="GO:0004831">
    <property type="term" value="F:tyrosine-tRNA ligase activity"/>
    <property type="evidence" value="ECO:0007669"/>
    <property type="project" value="UniProtKB-EC"/>
</dbReference>
<keyword evidence="4 9" id="KW-0067">ATP-binding</keyword>
<gene>
    <name evidence="10" type="ORF">MGYG_02691</name>
</gene>
<dbReference type="Gene3D" id="3.40.50.620">
    <property type="entry name" value="HUPs"/>
    <property type="match status" value="1"/>
</dbReference>
<dbReference type="RefSeq" id="XP_003175161.1">
    <property type="nucleotide sequence ID" value="XM_003175113.1"/>
</dbReference>
<dbReference type="InterPro" id="IPR014729">
    <property type="entry name" value="Rossmann-like_a/b/a_fold"/>
</dbReference>
<dbReference type="InterPro" id="IPR002307">
    <property type="entry name" value="Tyr-tRNA-ligase"/>
</dbReference>
<keyword evidence="2 9" id="KW-0436">Ligase</keyword>
<accession>E4UNS5</accession>
<dbReference type="GO" id="GO:0005737">
    <property type="term" value="C:cytoplasm"/>
    <property type="evidence" value="ECO:0007669"/>
    <property type="project" value="TreeGrafter"/>
</dbReference>
<dbReference type="SUPFAM" id="SSF52374">
    <property type="entry name" value="Nucleotidylyl transferase"/>
    <property type="match status" value="1"/>
</dbReference>
<dbReference type="STRING" id="535722.E4UNS5"/>
<evidence type="ECO:0000256" key="6">
    <source>
        <dbReference type="ARBA" id="ARBA00023146"/>
    </source>
</evidence>
<evidence type="ECO:0000256" key="9">
    <source>
        <dbReference type="RuleBase" id="RU363036"/>
    </source>
</evidence>
<evidence type="ECO:0000256" key="7">
    <source>
        <dbReference type="ARBA" id="ARBA00033323"/>
    </source>
</evidence>
<name>E4UNS5_ARTGP</name>
<dbReference type="HOGENOM" id="CLU_035267_0_1_1"/>
<keyword evidence="6 9" id="KW-0030">Aminoacyl-tRNA synthetase</keyword>
<dbReference type="Proteomes" id="UP000002669">
    <property type="component" value="Unassembled WGS sequence"/>
</dbReference>
<dbReference type="EC" id="6.1.1.1" evidence="1"/>
<dbReference type="GO" id="GO:0005524">
    <property type="term" value="F:ATP binding"/>
    <property type="evidence" value="ECO:0007669"/>
    <property type="project" value="UniProtKB-KW"/>
</dbReference>
<dbReference type="PANTHER" id="PTHR46264">
    <property type="entry name" value="TYROSINE-TRNA LIGASE"/>
    <property type="match status" value="1"/>
</dbReference>
<keyword evidence="11" id="KW-1185">Reference proteome</keyword>
<sequence length="396" mass="44010">MASPLTIEEKYSLITRRTEVQNGQSAQELQSLLVRDKAIKFQWVTAPTGKPHIGYFIPLIKFADFIRAGGEVIVEYIDVYAFLVNYKFPWDQVQHRATYYRSIITAALKAIGVPSSKVSMVQSSSFQGTHKFCLDFWKLCALCSQQDSRDTGAEVGASTMLSPMLTPLLQELSEEHLDVDVQFGGKDQRGIFNLGEQFLPQLGYAKRVHLLNEMLPSLTGGKMSSSHPAHTKIMFLDGPETVKEKIAGATCMAGIIEGNGILPIVQHILMPISEFRLFNHENAKDSAHHGPNGVNSQDLLCAVNAPDGTLFSVRIPGADTVYNSYKHYRNYTDLEHDFASQKISPDALREAVSSGLNQVLKPIRQIYEASDEWLQSDAKGYPEDWPATENGNGEKL</sequence>
<proteinExistence type="inferred from homology"/>
<evidence type="ECO:0000313" key="11">
    <source>
        <dbReference type="Proteomes" id="UP000002669"/>
    </source>
</evidence>
<keyword evidence="3 9" id="KW-0547">Nucleotide-binding</keyword>
<evidence type="ECO:0000256" key="2">
    <source>
        <dbReference type="ARBA" id="ARBA00022598"/>
    </source>
</evidence>
<dbReference type="EMBL" id="DS989823">
    <property type="protein sequence ID" value="EFQ99678.1"/>
    <property type="molecule type" value="Genomic_DNA"/>
</dbReference>
<dbReference type="OrthoDB" id="41238at2759"/>
<keyword evidence="5 9" id="KW-0648">Protein biosynthesis</keyword>
<dbReference type="GO" id="GO:0006437">
    <property type="term" value="P:tyrosyl-tRNA aminoacylation"/>
    <property type="evidence" value="ECO:0007669"/>
    <property type="project" value="InterPro"/>
</dbReference>
<dbReference type="VEuPathDB" id="FungiDB:MGYG_02691"/>
<evidence type="ECO:0000256" key="3">
    <source>
        <dbReference type="ARBA" id="ARBA00022741"/>
    </source>
</evidence>
<protein>
    <recommendedName>
        <fullName evidence="1">tyrosine--tRNA ligase</fullName>
        <ecNumber evidence="1">6.1.1.1</ecNumber>
    </recommendedName>
    <alternativeName>
        <fullName evidence="7">Tyrosyl-tRNA synthetase</fullName>
    </alternativeName>
</protein>
<dbReference type="eggNOG" id="KOG2144">
    <property type="taxonomic scope" value="Eukaryota"/>
</dbReference>
<dbReference type="PIRSF" id="PIRSF006588">
    <property type="entry name" value="TyrRS_arch_euk"/>
    <property type="match status" value="1"/>
</dbReference>
<comment type="catalytic activity">
    <reaction evidence="8">
        <text>tRNA(Tyr) + L-tyrosine + ATP = L-tyrosyl-tRNA(Tyr) + AMP + diphosphate + H(+)</text>
        <dbReference type="Rhea" id="RHEA:10220"/>
        <dbReference type="Rhea" id="RHEA-COMP:9706"/>
        <dbReference type="Rhea" id="RHEA-COMP:9707"/>
        <dbReference type="ChEBI" id="CHEBI:15378"/>
        <dbReference type="ChEBI" id="CHEBI:30616"/>
        <dbReference type="ChEBI" id="CHEBI:33019"/>
        <dbReference type="ChEBI" id="CHEBI:58315"/>
        <dbReference type="ChEBI" id="CHEBI:78442"/>
        <dbReference type="ChEBI" id="CHEBI:78536"/>
        <dbReference type="ChEBI" id="CHEBI:456215"/>
        <dbReference type="EC" id="6.1.1.1"/>
    </reaction>
</comment>
<reference evidence="11" key="1">
    <citation type="journal article" date="2012" name="MBio">
        <title>Comparative genome analysis of Trichophyton rubrum and related dermatophytes reveals candidate genes involved in infection.</title>
        <authorList>
            <person name="Martinez D.A."/>
            <person name="Oliver B.G."/>
            <person name="Graeser Y."/>
            <person name="Goldberg J.M."/>
            <person name="Li W."/>
            <person name="Martinez-Rossi N.M."/>
            <person name="Monod M."/>
            <person name="Shelest E."/>
            <person name="Barton R.C."/>
            <person name="Birch E."/>
            <person name="Brakhage A.A."/>
            <person name="Chen Z."/>
            <person name="Gurr S.J."/>
            <person name="Heiman D."/>
            <person name="Heitman J."/>
            <person name="Kosti I."/>
            <person name="Rossi A."/>
            <person name="Saif S."/>
            <person name="Samalova M."/>
            <person name="Saunders C.W."/>
            <person name="Shea T."/>
            <person name="Summerbell R.C."/>
            <person name="Xu J."/>
            <person name="Young S."/>
            <person name="Zeng Q."/>
            <person name="Birren B.W."/>
            <person name="Cuomo C.A."/>
            <person name="White T.C."/>
        </authorList>
    </citation>
    <scope>NUCLEOTIDE SEQUENCE [LARGE SCALE GENOMIC DNA]</scope>
    <source>
        <strain evidence="11">ATCC MYA-4604 / CBS 118893</strain>
    </source>
</reference>
<evidence type="ECO:0000256" key="8">
    <source>
        <dbReference type="ARBA" id="ARBA00048248"/>
    </source>
</evidence>
<dbReference type="GeneID" id="10030467"/>
<dbReference type="PRINTS" id="PR01040">
    <property type="entry name" value="TRNASYNTHTYR"/>
</dbReference>
<dbReference type="InterPro" id="IPR050489">
    <property type="entry name" value="Tyr-tRNA_synthase"/>
</dbReference>